<reference evidence="2 3" key="1">
    <citation type="submission" date="2014-07" db="EMBL/GenBank/DDBJ databases">
        <title>Expanding our view of genomic diversity in Candidatus Accumulibacter clades.</title>
        <authorList>
            <person name="Skennerton C.T."/>
            <person name="Barr J.J."/>
            <person name="Slater F.R."/>
            <person name="Bond P.L."/>
            <person name="Tyson G.W."/>
        </authorList>
    </citation>
    <scope>NUCLEOTIDE SEQUENCE [LARGE SCALE GENOMIC DNA]</scope>
    <source>
        <strain evidence="3">SK-01</strain>
    </source>
</reference>
<dbReference type="AlphaFoldDB" id="A0A084XV16"/>
<protein>
    <submittedName>
        <fullName evidence="2">Uncharacterized protein</fullName>
    </submittedName>
</protein>
<organism evidence="2 3">
    <name type="scientific">Candidatus Accumulibacter vicinus</name>
    <dbReference type="NCBI Taxonomy" id="2954382"/>
    <lineage>
        <taxon>Bacteria</taxon>
        <taxon>Pseudomonadati</taxon>
        <taxon>Pseudomonadota</taxon>
        <taxon>Betaproteobacteria</taxon>
        <taxon>Candidatus Accumulibacter</taxon>
    </lineage>
</organism>
<comment type="caution">
    <text evidence="2">The sequence shown here is derived from an EMBL/GenBank/DDBJ whole genome shotgun (WGS) entry which is preliminary data.</text>
</comment>
<feature type="compositionally biased region" description="Low complexity" evidence="1">
    <location>
        <begin position="126"/>
        <end position="142"/>
    </location>
</feature>
<feature type="compositionally biased region" description="Acidic residues" evidence="1">
    <location>
        <begin position="1"/>
        <end position="16"/>
    </location>
</feature>
<feature type="region of interest" description="Disordered" evidence="1">
    <location>
        <begin position="262"/>
        <end position="286"/>
    </location>
</feature>
<sequence length="331" mass="35885">MFEDQTADPILEEDGSNAETVTPPPEKSARELAIDAIAEANLRRLEAESNVNLTETVTPSADQEQLAAQLSDEVIADPRDKKVRIKVDGVEQDVPLADVLRSYQIGSAADKRLQEASRILNEAKTQAQQAAPAPAQEPALAPGPITVTPPVAVESRVREAFEKLFEGDSDAAVKAMSQLILESKGGEQPTPELISIDQIAEQLQQRLAVDTAFATIQRDYPDVIANKDIELLTAIKVNQKIAEGASRASAMLESAKEVYETLGRPIPGRPPEEQSESRSEKLRLKAGMDRIPAANLSAAQTDEASQYVDASSVIQEIANRRMGQSLVMSRR</sequence>
<dbReference type="STRING" id="1457154.CAPSK01_004471"/>
<dbReference type="EMBL" id="JDSS02000045">
    <property type="protein sequence ID" value="KFB66310.1"/>
    <property type="molecule type" value="Genomic_DNA"/>
</dbReference>
<name>A0A084XV16_9PROT</name>
<feature type="compositionally biased region" description="Basic and acidic residues" evidence="1">
    <location>
        <begin position="270"/>
        <end position="286"/>
    </location>
</feature>
<evidence type="ECO:0000256" key="1">
    <source>
        <dbReference type="SAM" id="MobiDB-lite"/>
    </source>
</evidence>
<dbReference type="Proteomes" id="UP000019812">
    <property type="component" value="Unassembled WGS sequence"/>
</dbReference>
<gene>
    <name evidence="2" type="ORF">CAPSK01_004471</name>
</gene>
<evidence type="ECO:0000313" key="2">
    <source>
        <dbReference type="EMBL" id="KFB66310.1"/>
    </source>
</evidence>
<proteinExistence type="predicted"/>
<evidence type="ECO:0000313" key="3">
    <source>
        <dbReference type="Proteomes" id="UP000019812"/>
    </source>
</evidence>
<feature type="region of interest" description="Disordered" evidence="1">
    <location>
        <begin position="1"/>
        <end position="29"/>
    </location>
</feature>
<accession>A0A084XV16</accession>
<feature type="region of interest" description="Disordered" evidence="1">
    <location>
        <begin position="123"/>
        <end position="147"/>
    </location>
</feature>